<dbReference type="SUPFAM" id="SSF48403">
    <property type="entry name" value="Ankyrin repeat"/>
    <property type="match status" value="1"/>
</dbReference>
<dbReference type="PROSITE" id="PS50297">
    <property type="entry name" value="ANK_REP_REGION"/>
    <property type="match status" value="2"/>
</dbReference>
<evidence type="ECO:0000313" key="3">
    <source>
        <dbReference type="Proteomes" id="UP000663825"/>
    </source>
</evidence>
<gene>
    <name evidence="2" type="ORF">TIS948_LOCUS61</name>
</gene>
<keyword evidence="1" id="KW-0040">ANK repeat</keyword>
<feature type="repeat" description="ANK" evidence="1">
    <location>
        <begin position="81"/>
        <end position="113"/>
    </location>
</feature>
<dbReference type="OrthoDB" id="10062343at2759"/>
<dbReference type="Proteomes" id="UP000663825">
    <property type="component" value="Unassembled WGS sequence"/>
</dbReference>
<dbReference type="PANTHER" id="PTHR46601">
    <property type="entry name" value="ULP_PROTEASE DOMAIN-CONTAINING PROTEIN"/>
    <property type="match status" value="1"/>
</dbReference>
<dbReference type="PROSITE" id="PS50088">
    <property type="entry name" value="ANK_REPEAT"/>
    <property type="match status" value="3"/>
</dbReference>
<name>A0A817JWV8_9BILA</name>
<dbReference type="AlphaFoldDB" id="A0A817JWV8"/>
<proteinExistence type="predicted"/>
<dbReference type="Pfam" id="PF00023">
    <property type="entry name" value="Ank"/>
    <property type="match status" value="2"/>
</dbReference>
<feature type="repeat" description="ANK" evidence="1">
    <location>
        <begin position="189"/>
        <end position="221"/>
    </location>
</feature>
<reference evidence="2" key="1">
    <citation type="submission" date="2021-02" db="EMBL/GenBank/DDBJ databases">
        <authorList>
            <person name="Nowell W R."/>
        </authorList>
    </citation>
    <scope>NUCLEOTIDE SEQUENCE</scope>
</reference>
<sequence>MGFMASKEQLMTTAIGHQDIEAMKLLIKELTIEQMNAMCKYRIPDNENQCTILHYAAWQNNPDILALLLKFADDLELRDNLGWTPLMTAVNRDSKENVKMLLESGSKIDCDNAQGADLIAMAMNFNDIDLIEILMDHGAQVTHVPDTKADATSSMGCYLLHFAVDSGLIDAAQLLIAKGKIPIDTLDQAGWSPLHLAAGHNYLDIVKLLLENDADVNIRNNNNSEHQSIFNKNYGDNIFEDEFGLNGDVDDLLNHFTSQCVHKNTNIVIADNHSDPEDVYVETDSSTNDDIIERHFDKETLNKAFDLFNISPIKDVRETRTIRRKSSNVIEKIQNLSSSSLSDESQPLENTDLSVEDKDILITGLKRLLVDSTPMETIRLLTIVPDTWGRKRIEKEFGCTQYQARQSIVVRKEFGILPIIKDNRRRQGLPQDVIEKVIAHYCSDFISRQSPNCKDVINIRQPDGTKVSVPCRHLLMSINECFEQFKEEHQAVFVGRSSYYSLRPKWVKFTVEHSSCHCLYHENYTLLTKALSDAAEVPMKSVDIVNLVVCDDSKMGCMHRNCQDCCNTLPSVAIIDKYKSLNVHDDVDYMQWQKGEKSGVELKRINGTIMSLLEEFDSQWSKYISHCYTTTEQFKFIKELKANVSSQEAIVQLDFAENMTLSIQRDIQTNYWSQKQSSIITVHIKTKDDSKNLVIISDASSHDTKCVYHCQTLIINLIKQHFPNVKTIIYLSDGAGQHFKNKYSMLNLCLHHKDFGLHAQWLFYSTSHGKGPCDGLGSCVKAAAYKHIMRGDGPENALLTPVEFYEFSKKKFSKQSQTTAASPVLSASIEIEYASAQDIEKTFESSLKHRWNQLPDVKSPIQGIREFHHFLPMDENTISCKLVSSATDFQEFKMIETVKISKTKTKRPNK</sequence>
<comment type="caution">
    <text evidence="2">The sequence shown here is derived from an EMBL/GenBank/DDBJ whole genome shotgun (WGS) entry which is preliminary data.</text>
</comment>
<dbReference type="EMBL" id="CAJNXB010000001">
    <property type="protein sequence ID" value="CAF2973997.1"/>
    <property type="molecule type" value="Genomic_DNA"/>
</dbReference>
<evidence type="ECO:0000313" key="2">
    <source>
        <dbReference type="EMBL" id="CAF2973997.1"/>
    </source>
</evidence>
<dbReference type="PANTHER" id="PTHR46601:SF1">
    <property type="entry name" value="ADF-H DOMAIN-CONTAINING PROTEIN"/>
    <property type="match status" value="1"/>
</dbReference>
<organism evidence="2 3">
    <name type="scientific">Rotaria socialis</name>
    <dbReference type="NCBI Taxonomy" id="392032"/>
    <lineage>
        <taxon>Eukaryota</taxon>
        <taxon>Metazoa</taxon>
        <taxon>Spiralia</taxon>
        <taxon>Gnathifera</taxon>
        <taxon>Rotifera</taxon>
        <taxon>Eurotatoria</taxon>
        <taxon>Bdelloidea</taxon>
        <taxon>Philodinida</taxon>
        <taxon>Philodinidae</taxon>
        <taxon>Rotaria</taxon>
    </lineage>
</organism>
<dbReference type="Gene3D" id="1.25.40.20">
    <property type="entry name" value="Ankyrin repeat-containing domain"/>
    <property type="match status" value="2"/>
</dbReference>
<dbReference type="InterPro" id="IPR002110">
    <property type="entry name" value="Ankyrin_rpt"/>
</dbReference>
<dbReference type="InterPro" id="IPR036770">
    <property type="entry name" value="Ankyrin_rpt-contain_sf"/>
</dbReference>
<feature type="repeat" description="ANK" evidence="1">
    <location>
        <begin position="48"/>
        <end position="80"/>
    </location>
</feature>
<protein>
    <submittedName>
        <fullName evidence="2">Uncharacterized protein</fullName>
    </submittedName>
</protein>
<dbReference type="Pfam" id="PF12796">
    <property type="entry name" value="Ank_2"/>
    <property type="match status" value="1"/>
</dbReference>
<evidence type="ECO:0000256" key="1">
    <source>
        <dbReference type="PROSITE-ProRule" id="PRU00023"/>
    </source>
</evidence>
<accession>A0A817JWV8</accession>
<dbReference type="SMART" id="SM00248">
    <property type="entry name" value="ANK"/>
    <property type="match status" value="5"/>
</dbReference>